<dbReference type="Pfam" id="PF00625">
    <property type="entry name" value="Guanylate_kin"/>
    <property type="match status" value="1"/>
</dbReference>
<dbReference type="HOGENOM" id="CLU_001715_0_4_1"/>
<dbReference type="GO" id="GO:0005829">
    <property type="term" value="C:cytosol"/>
    <property type="evidence" value="ECO:0007669"/>
    <property type="project" value="TreeGrafter"/>
</dbReference>
<dbReference type="InterPro" id="IPR008145">
    <property type="entry name" value="GK/Ca_channel_bsu"/>
</dbReference>
<dbReference type="PANTHER" id="PTHR23117:SF13">
    <property type="entry name" value="GUANYLATE KINASE"/>
    <property type="match status" value="1"/>
</dbReference>
<dbReference type="VEuPathDB" id="MicrosporidiaDB:H312_00449"/>
<evidence type="ECO:0000313" key="5">
    <source>
        <dbReference type="EMBL" id="KCZ82171.1"/>
    </source>
</evidence>
<accession>A0A059F5E8</accession>
<dbReference type="SUPFAM" id="SSF52540">
    <property type="entry name" value="P-loop containing nucleoside triphosphate hydrolases"/>
    <property type="match status" value="1"/>
</dbReference>
<dbReference type="InterPro" id="IPR008144">
    <property type="entry name" value="Guanylate_kin-like_dom"/>
</dbReference>
<evidence type="ECO:0000256" key="3">
    <source>
        <dbReference type="ARBA" id="ARBA00022777"/>
    </source>
</evidence>
<evidence type="ECO:0000256" key="1">
    <source>
        <dbReference type="ARBA" id="ARBA00005790"/>
    </source>
</evidence>
<dbReference type="InterPro" id="IPR027417">
    <property type="entry name" value="P-loop_NTPase"/>
</dbReference>
<keyword evidence="2" id="KW-0808">Transferase</keyword>
<proteinExistence type="inferred from homology"/>
<protein>
    <recommendedName>
        <fullName evidence="4">Guanylate kinase-like domain-containing protein</fullName>
    </recommendedName>
</protein>
<feature type="domain" description="Guanylate kinase-like" evidence="4">
    <location>
        <begin position="3"/>
        <end position="186"/>
    </location>
</feature>
<evidence type="ECO:0000259" key="4">
    <source>
        <dbReference type="PROSITE" id="PS50052"/>
    </source>
</evidence>
<organism evidence="5 6">
    <name type="scientific">Anncaliia algerae PRA339</name>
    <dbReference type="NCBI Taxonomy" id="1288291"/>
    <lineage>
        <taxon>Eukaryota</taxon>
        <taxon>Fungi</taxon>
        <taxon>Fungi incertae sedis</taxon>
        <taxon>Microsporidia</taxon>
        <taxon>Tubulinosematoidea</taxon>
        <taxon>Tubulinosematidae</taxon>
        <taxon>Anncaliia</taxon>
    </lineage>
</organism>
<dbReference type="PROSITE" id="PS50052">
    <property type="entry name" value="GUANYLATE_KINASE_2"/>
    <property type="match status" value="1"/>
</dbReference>
<comment type="similarity">
    <text evidence="1">Belongs to the guanylate kinase family.</text>
</comment>
<keyword evidence="6" id="KW-1185">Reference proteome</keyword>
<dbReference type="EMBL" id="KK365132">
    <property type="protein sequence ID" value="KCZ82171.1"/>
    <property type="molecule type" value="Genomic_DNA"/>
</dbReference>
<evidence type="ECO:0000313" key="6">
    <source>
        <dbReference type="Proteomes" id="UP000030655"/>
    </source>
</evidence>
<dbReference type="Gene3D" id="3.40.50.300">
    <property type="entry name" value="P-loop containing nucleotide triphosphate hydrolases"/>
    <property type="match status" value="1"/>
</dbReference>
<dbReference type="Proteomes" id="UP000030655">
    <property type="component" value="Unassembled WGS sequence"/>
</dbReference>
<gene>
    <name evidence="5" type="ORF">H312_00449</name>
</gene>
<dbReference type="SMART" id="SM00072">
    <property type="entry name" value="GuKc"/>
    <property type="match status" value="1"/>
</dbReference>
<dbReference type="GO" id="GO:0004385">
    <property type="term" value="F:GMP kinase activity"/>
    <property type="evidence" value="ECO:0007669"/>
    <property type="project" value="TreeGrafter"/>
</dbReference>
<keyword evidence="3" id="KW-0418">Kinase</keyword>
<dbReference type="OrthoDB" id="6334211at2759"/>
<name>A0A059F5E8_9MICR</name>
<dbReference type="AlphaFoldDB" id="A0A059F5E8"/>
<evidence type="ECO:0000256" key="2">
    <source>
        <dbReference type="ARBA" id="ARBA00022679"/>
    </source>
</evidence>
<dbReference type="STRING" id="1288291.A0A059F5E8"/>
<reference evidence="6" key="1">
    <citation type="submission" date="2013-02" db="EMBL/GenBank/DDBJ databases">
        <authorList>
            <consortium name="The Broad Institute Genome Sequencing Platform"/>
            <person name="Cuomo C."/>
            <person name="Becnel J."/>
            <person name="Sanscrainte N."/>
            <person name="Walker B."/>
            <person name="Young S.K."/>
            <person name="Zeng Q."/>
            <person name="Gargeya S."/>
            <person name="Fitzgerald M."/>
            <person name="Haas B."/>
            <person name="Abouelleil A."/>
            <person name="Alvarado L."/>
            <person name="Arachchi H.M."/>
            <person name="Berlin A.M."/>
            <person name="Chapman S.B."/>
            <person name="Dewar J."/>
            <person name="Goldberg J."/>
            <person name="Griggs A."/>
            <person name="Gujja S."/>
            <person name="Hansen M."/>
            <person name="Howarth C."/>
            <person name="Imamovic A."/>
            <person name="Larimer J."/>
            <person name="McCowan C."/>
            <person name="Murphy C."/>
            <person name="Neiman D."/>
            <person name="Pearson M."/>
            <person name="Priest M."/>
            <person name="Roberts A."/>
            <person name="Saif S."/>
            <person name="Shea T."/>
            <person name="Sisk P."/>
            <person name="Sykes S."/>
            <person name="Wortman J."/>
            <person name="Nusbaum C."/>
            <person name="Birren B."/>
        </authorList>
    </citation>
    <scope>NUCLEOTIDE SEQUENCE [LARGE SCALE GENOMIC DNA]</scope>
    <source>
        <strain evidence="6">PRA339</strain>
    </source>
</reference>
<sequence length="190" mass="22272">MLPKRIIISGASGSGKSTVINYLLEKYPEKFRLSVSHTTRKKREKETDHKEYHFISKEEFLRKIENNEMFEYQIFNNEYYGTSFAELNSCDKTTLFDLGKVGVEIARQNCISGIYISILCSHDLLLSNLIHRIGKENLNDKTLNDIYGRLEEYKRDESFFTGDLFDYKVFNISIDQLRKDVCNILNLELK</sequence>
<reference evidence="5 6" key="2">
    <citation type="submission" date="2014-03" db="EMBL/GenBank/DDBJ databases">
        <title>The Genome Sequence of Anncaliia algerae insect isolate PRA339.</title>
        <authorList>
            <consortium name="The Broad Institute Genome Sequencing Platform"/>
            <consortium name="The Broad Institute Genome Sequencing Center for Infectious Disease"/>
            <person name="Cuomo C."/>
            <person name="Becnel J."/>
            <person name="Sanscrainte N."/>
            <person name="Walker B."/>
            <person name="Young S.K."/>
            <person name="Zeng Q."/>
            <person name="Gargeya S."/>
            <person name="Fitzgerald M."/>
            <person name="Haas B."/>
            <person name="Abouelleil A."/>
            <person name="Alvarado L."/>
            <person name="Arachchi H.M."/>
            <person name="Berlin A.M."/>
            <person name="Chapman S.B."/>
            <person name="Dewar J."/>
            <person name="Goldberg J."/>
            <person name="Griggs A."/>
            <person name="Gujja S."/>
            <person name="Hansen M."/>
            <person name="Howarth C."/>
            <person name="Imamovic A."/>
            <person name="Larimer J."/>
            <person name="McCowan C."/>
            <person name="Murphy C."/>
            <person name="Neiman D."/>
            <person name="Pearson M."/>
            <person name="Priest M."/>
            <person name="Roberts A."/>
            <person name="Saif S."/>
            <person name="Shea T."/>
            <person name="Sisk P."/>
            <person name="Sykes S."/>
            <person name="Wortman J."/>
            <person name="Nusbaum C."/>
            <person name="Birren B."/>
        </authorList>
    </citation>
    <scope>NUCLEOTIDE SEQUENCE [LARGE SCALE GENOMIC DNA]</scope>
    <source>
        <strain evidence="5 6">PRA339</strain>
    </source>
</reference>
<dbReference type="CDD" id="cd00071">
    <property type="entry name" value="GMPK"/>
    <property type="match status" value="1"/>
</dbReference>
<dbReference type="PANTHER" id="PTHR23117">
    <property type="entry name" value="GUANYLATE KINASE-RELATED"/>
    <property type="match status" value="1"/>
</dbReference>